<dbReference type="CDD" id="cd05907">
    <property type="entry name" value="VL_LC_FACS_like"/>
    <property type="match status" value="1"/>
</dbReference>
<dbReference type="InterPro" id="IPR000873">
    <property type="entry name" value="AMP-dep_synth/lig_dom"/>
</dbReference>
<dbReference type="Pfam" id="PF00501">
    <property type="entry name" value="AMP-binding"/>
    <property type="match status" value="1"/>
</dbReference>
<comment type="caution">
    <text evidence="4">The sequence shown here is derived from an EMBL/GenBank/DDBJ whole genome shotgun (WGS) entry which is preliminary data.</text>
</comment>
<accession>A0A1G1XV08</accession>
<dbReference type="GO" id="GO:0005524">
    <property type="term" value="F:ATP binding"/>
    <property type="evidence" value="ECO:0007669"/>
    <property type="project" value="UniProtKB-KW"/>
</dbReference>
<keyword evidence="1" id="KW-0547">Nucleotide-binding</keyword>
<feature type="domain" description="AMP-dependent synthetase/ligase" evidence="3">
    <location>
        <begin position="8"/>
        <end position="405"/>
    </location>
</feature>
<dbReference type="Proteomes" id="UP000178930">
    <property type="component" value="Unassembled WGS sequence"/>
</dbReference>
<dbReference type="PANTHER" id="PTHR43272:SF33">
    <property type="entry name" value="AMP-BINDING DOMAIN-CONTAINING PROTEIN-RELATED"/>
    <property type="match status" value="1"/>
</dbReference>
<protein>
    <recommendedName>
        <fullName evidence="3">AMP-dependent synthetase/ligase domain-containing protein</fullName>
    </recommendedName>
</protein>
<evidence type="ECO:0000256" key="1">
    <source>
        <dbReference type="ARBA" id="ARBA00022741"/>
    </source>
</evidence>
<name>A0A1G1XV08_9BACT</name>
<reference evidence="4 5" key="1">
    <citation type="journal article" date="2016" name="Nat. Commun.">
        <title>Thousands of microbial genomes shed light on interconnected biogeochemical processes in an aquifer system.</title>
        <authorList>
            <person name="Anantharaman K."/>
            <person name="Brown C.T."/>
            <person name="Hug L.A."/>
            <person name="Sharon I."/>
            <person name="Castelle C.J."/>
            <person name="Probst A.J."/>
            <person name="Thomas B.C."/>
            <person name="Singh A."/>
            <person name="Wilkins M.J."/>
            <person name="Karaoz U."/>
            <person name="Brodie E.L."/>
            <person name="Williams K.H."/>
            <person name="Hubbard S.S."/>
            <person name="Banfield J.F."/>
        </authorList>
    </citation>
    <scope>NUCLEOTIDE SEQUENCE [LARGE SCALE GENOMIC DNA]</scope>
</reference>
<keyword evidence="2" id="KW-0067">ATP-binding</keyword>
<evidence type="ECO:0000259" key="3">
    <source>
        <dbReference type="Pfam" id="PF00501"/>
    </source>
</evidence>
<sequence length="577" mass="64691">MSTIPQRFNETADKFAKRPALKFKYHGAYITVTFAELKKRVAEMAGGLLALGVKPGERLAILAENRSEWVRADLAVLTIGAVVVPVHTTLSPKLISHILNDSGAAYLLVSHQELFNKIILIANQLPNLKTIIYIKLNHLPENFKEKKLISLDEVMNLGQNNQGEIKVLIKPDDLASIVYTSGTTDLPKGVMLSHRNFLFDAEASVTVVPVDEGDTLLSFMPLSHVLERTAGYYAPLVLRGCCIVYAESVKTLVVNLKEVKPTVIVCVPRIFEKFHIGIWEKVKKGGRLKYKIFVWALKQEPKTIGHLAAEFLVFRKIRQNLGGHLRLAICGGATLNHKLARFFDRLGLIIVEGYGLTETSPVATVNRPDNIKFGTVGQKLPGVEIAIAKDKEILVRGPNVMLGYYQKPELTRQVIDASGFFHTGDLGFLSSQGFLVIIGRKKEMISLSNGKIAWPESLEVILNNDRLINQSMVYGNHRSYLVALIVPDWPEVARSLAELDLGSKEPDILVKEPKLIALFAQRLEKINEQLADWEKIRRFKLLPAEFSSQKDEVNPALKLCRPVIENHYQKEIERLYQ</sequence>
<dbReference type="Pfam" id="PF23562">
    <property type="entry name" value="AMP-binding_C_3"/>
    <property type="match status" value="1"/>
</dbReference>
<dbReference type="InterPro" id="IPR042099">
    <property type="entry name" value="ANL_N_sf"/>
</dbReference>
<dbReference type="STRING" id="1797532.A2729_05215"/>
<evidence type="ECO:0000313" key="5">
    <source>
        <dbReference type="Proteomes" id="UP000178930"/>
    </source>
</evidence>
<organism evidence="4 5">
    <name type="scientific">Candidatus Buchananbacteria bacterium RIFCSPHIGHO2_01_FULL_39_14</name>
    <dbReference type="NCBI Taxonomy" id="1797532"/>
    <lineage>
        <taxon>Bacteria</taxon>
        <taxon>Candidatus Buchananiibacteriota</taxon>
    </lineage>
</organism>
<proteinExistence type="predicted"/>
<dbReference type="EMBL" id="MHIB01000028">
    <property type="protein sequence ID" value="OGY43868.1"/>
    <property type="molecule type" value="Genomic_DNA"/>
</dbReference>
<evidence type="ECO:0000256" key="2">
    <source>
        <dbReference type="ARBA" id="ARBA00022840"/>
    </source>
</evidence>
<dbReference type="GO" id="GO:0016020">
    <property type="term" value="C:membrane"/>
    <property type="evidence" value="ECO:0007669"/>
    <property type="project" value="TreeGrafter"/>
</dbReference>
<dbReference type="Gene3D" id="3.40.50.12780">
    <property type="entry name" value="N-terminal domain of ligase-like"/>
    <property type="match status" value="1"/>
</dbReference>
<dbReference type="PANTHER" id="PTHR43272">
    <property type="entry name" value="LONG-CHAIN-FATTY-ACID--COA LIGASE"/>
    <property type="match status" value="1"/>
</dbReference>
<dbReference type="AlphaFoldDB" id="A0A1G1XV08"/>
<evidence type="ECO:0000313" key="4">
    <source>
        <dbReference type="EMBL" id="OGY43868.1"/>
    </source>
</evidence>
<dbReference type="GO" id="GO:0004467">
    <property type="term" value="F:long-chain fatty acid-CoA ligase activity"/>
    <property type="evidence" value="ECO:0007669"/>
    <property type="project" value="TreeGrafter"/>
</dbReference>
<gene>
    <name evidence="4" type="ORF">A2729_05215</name>
</gene>
<dbReference type="SUPFAM" id="SSF56801">
    <property type="entry name" value="Acetyl-CoA synthetase-like"/>
    <property type="match status" value="1"/>
</dbReference>